<keyword evidence="2" id="KW-0808">Transferase</keyword>
<gene>
    <name evidence="2" type="ordered locus">SAR116_1158</name>
</gene>
<accession>D5BT04</accession>
<keyword evidence="2" id="KW-0418">Kinase</keyword>
<keyword evidence="3" id="KW-1185">Reference proteome</keyword>
<dbReference type="KEGG" id="apb:SAR116_1158"/>
<dbReference type="EMBL" id="CP001751">
    <property type="protein sequence ID" value="ADE39401.1"/>
    <property type="molecule type" value="Genomic_DNA"/>
</dbReference>
<evidence type="ECO:0000313" key="2">
    <source>
        <dbReference type="EMBL" id="ADE39401.1"/>
    </source>
</evidence>
<dbReference type="Proteomes" id="UP000007460">
    <property type="component" value="Chromosome"/>
</dbReference>
<reference evidence="2 3" key="1">
    <citation type="journal article" date="2010" name="J. Bacteriol.">
        <title>Complete genome sequence of "Candidatus Puniceispirillum marinum" IMCC1322, a representative of the SAR116 clade in the Alphaproteobacteria.</title>
        <authorList>
            <person name="Oh H.M."/>
            <person name="Kwon K.K."/>
            <person name="Kang I."/>
            <person name="Kang S.G."/>
            <person name="Lee J.H."/>
            <person name="Kim S.J."/>
            <person name="Cho J.C."/>
        </authorList>
    </citation>
    <scope>NUCLEOTIDE SEQUENCE [LARGE SCALE GENOMIC DNA]</scope>
    <source>
        <strain evidence="2 3">IMCC1322</strain>
    </source>
</reference>
<sequence>MAKQKNIEIIAINLPAGEEELIIAAAHYFADRLLTPKQQKAITLLIDVANRPIRMPLTRDMLSERPGVFGATLPSAFEMSVSTAAGVKDALEVIAHEIVHLSQVLNRRLRMRTCTVKSDKVRHMSHSVSWLGDKFPLLDEFPWHLRPWEIEACQWQTILVNEFIARMTGANPQIVTQRGHNNQLALLNVRPSAIKAPPQSPSLSSATAIAETVLPIIERTPSVSASKESVSVPKENATSIGNETDEDITGSDVQPSEASDHKHKDNAPIADELSTGDGEPVSNAPIDNANDKVIETSPPIYTVGGSMINGHQTGHQTGHHGKTLNGDAHRYLNGTAHEASNDGENTAIQIRVDGLAAPRLLSRGALNSKLDDLLARGLIAPEDAKAAQTSLTSTDD</sequence>
<evidence type="ECO:0000256" key="1">
    <source>
        <dbReference type="SAM" id="MobiDB-lite"/>
    </source>
</evidence>
<feature type="region of interest" description="Disordered" evidence="1">
    <location>
        <begin position="222"/>
        <end position="292"/>
    </location>
</feature>
<protein>
    <submittedName>
        <fullName evidence="2">Putative sensor histidine kinase protein</fullName>
    </submittedName>
</protein>
<dbReference type="GO" id="GO:0016301">
    <property type="term" value="F:kinase activity"/>
    <property type="evidence" value="ECO:0007669"/>
    <property type="project" value="UniProtKB-KW"/>
</dbReference>
<dbReference type="STRING" id="488538.SAR116_1158"/>
<proteinExistence type="predicted"/>
<organism evidence="2 3">
    <name type="scientific">Puniceispirillum marinum (strain IMCC1322)</name>
    <dbReference type="NCBI Taxonomy" id="488538"/>
    <lineage>
        <taxon>Bacteria</taxon>
        <taxon>Pseudomonadati</taxon>
        <taxon>Pseudomonadota</taxon>
        <taxon>Alphaproteobacteria</taxon>
        <taxon>Candidatus Puniceispirillales</taxon>
        <taxon>Candidatus Puniceispirillaceae</taxon>
        <taxon>Candidatus Puniceispirillum</taxon>
    </lineage>
</organism>
<dbReference type="AlphaFoldDB" id="D5BT04"/>
<dbReference type="HOGENOM" id="CLU_696119_0_0_5"/>
<name>D5BT04_PUNMI</name>
<evidence type="ECO:0000313" key="3">
    <source>
        <dbReference type="Proteomes" id="UP000007460"/>
    </source>
</evidence>
<dbReference type="RefSeq" id="WP_013046030.1">
    <property type="nucleotide sequence ID" value="NC_014010.1"/>
</dbReference>